<dbReference type="AlphaFoldDB" id="A0A4Y8MJQ0"/>
<accession>A0A4Y8MJQ0</accession>
<proteinExistence type="predicted"/>
<organism evidence="1 2">
    <name type="scientific">Paraburkholderia dipogonis</name>
    <dbReference type="NCBI Taxonomy" id="1211383"/>
    <lineage>
        <taxon>Bacteria</taxon>
        <taxon>Pseudomonadati</taxon>
        <taxon>Pseudomonadota</taxon>
        <taxon>Betaproteobacteria</taxon>
        <taxon>Burkholderiales</taxon>
        <taxon>Burkholderiaceae</taxon>
        <taxon>Paraburkholderia</taxon>
    </lineage>
</organism>
<comment type="caution">
    <text evidence="1">The sequence shown here is derived from an EMBL/GenBank/DDBJ whole genome shotgun (WGS) entry which is preliminary data.</text>
</comment>
<sequence>MFALQETCIDDREAATNIHKKLREQGAPLLVMGKFYLSVLVRGVWPSQRAIASDLDVSLSQMSRMVATARLPEAVLRLFIGQPLSFREADTLRRLSAQLGETEIVRRTQYVSEDCSLEDVFAILTIGHPKERKGVRLSLVHGQKYLRLDVPNFEQVATRVAHLEQILNLLLTTSDGKDWMPAMPLTGKRGV</sequence>
<dbReference type="EMBL" id="SNVI01000005">
    <property type="protein sequence ID" value="TFE37624.1"/>
    <property type="molecule type" value="Genomic_DNA"/>
</dbReference>
<name>A0A4Y8MJQ0_9BURK</name>
<dbReference type="GeneID" id="97309454"/>
<evidence type="ECO:0000313" key="2">
    <source>
        <dbReference type="Proteomes" id="UP000297385"/>
    </source>
</evidence>
<protein>
    <submittedName>
        <fullName evidence="1">Uncharacterized protein</fullName>
    </submittedName>
</protein>
<gene>
    <name evidence="1" type="ORF">E2553_40125</name>
</gene>
<dbReference type="Gene3D" id="1.10.10.2830">
    <property type="match status" value="1"/>
</dbReference>
<dbReference type="RefSeq" id="WP_134466147.1">
    <property type="nucleotide sequence ID" value="NZ_JBHMFL010000152.1"/>
</dbReference>
<evidence type="ECO:0000313" key="1">
    <source>
        <dbReference type="EMBL" id="TFE37624.1"/>
    </source>
</evidence>
<dbReference type="Proteomes" id="UP000297385">
    <property type="component" value="Unassembled WGS sequence"/>
</dbReference>
<reference evidence="1 2" key="1">
    <citation type="submission" date="2019-03" db="EMBL/GenBank/DDBJ databases">
        <title>Complete Genome Sequence of Paraburkholderia dipogonis ICMP 19430T, a Nitrogen-fixing Symbiont of the South African Invasive Legume Dipogon lignosus in New Zealand.</title>
        <authorList>
            <person name="De Meyer S.E."/>
        </authorList>
    </citation>
    <scope>NUCLEOTIDE SEQUENCE [LARGE SCALE GENOMIC DNA]</scope>
    <source>
        <strain evidence="1 2">ICMP 19430</strain>
    </source>
</reference>